<evidence type="ECO:0000256" key="1">
    <source>
        <dbReference type="RuleBase" id="RU363098"/>
    </source>
</evidence>
<dbReference type="Pfam" id="PF05183">
    <property type="entry name" value="RdRP"/>
    <property type="match status" value="1"/>
</dbReference>
<name>A0A4Q2DPX7_9AGAR</name>
<dbReference type="EMBL" id="SDEE01000104">
    <property type="protein sequence ID" value="RXW21516.1"/>
    <property type="molecule type" value="Genomic_DNA"/>
</dbReference>
<protein>
    <recommendedName>
        <fullName evidence="1">RNA-dependent RNA polymerase</fullName>
        <ecNumber evidence="1">2.7.7.48</ecNumber>
    </recommendedName>
</protein>
<dbReference type="GO" id="GO:0003968">
    <property type="term" value="F:RNA-directed RNA polymerase activity"/>
    <property type="evidence" value="ECO:0007669"/>
    <property type="project" value="UniProtKB-KW"/>
</dbReference>
<dbReference type="EC" id="2.7.7.48" evidence="1"/>
<keyword evidence="1" id="KW-0548">Nucleotidyltransferase</keyword>
<comment type="similarity">
    <text evidence="1">Belongs to the RdRP family.</text>
</comment>
<keyword evidence="4" id="KW-1185">Reference proteome</keyword>
<dbReference type="InterPro" id="IPR007855">
    <property type="entry name" value="RDRP"/>
</dbReference>
<comment type="catalytic activity">
    <reaction evidence="1">
        <text>RNA(n) + a ribonucleoside 5'-triphosphate = RNA(n+1) + diphosphate</text>
        <dbReference type="Rhea" id="RHEA:21248"/>
        <dbReference type="Rhea" id="RHEA-COMP:14527"/>
        <dbReference type="Rhea" id="RHEA-COMP:17342"/>
        <dbReference type="ChEBI" id="CHEBI:33019"/>
        <dbReference type="ChEBI" id="CHEBI:61557"/>
        <dbReference type="ChEBI" id="CHEBI:140395"/>
        <dbReference type="EC" id="2.7.7.48"/>
    </reaction>
</comment>
<dbReference type="OrthoDB" id="6513042at2759"/>
<dbReference type="GO" id="GO:0030422">
    <property type="term" value="P:siRNA processing"/>
    <property type="evidence" value="ECO:0007669"/>
    <property type="project" value="TreeGrafter"/>
</dbReference>
<dbReference type="PANTHER" id="PTHR23079:SF55">
    <property type="entry name" value="RNA-DIRECTED RNA POLYMERASE"/>
    <property type="match status" value="1"/>
</dbReference>
<evidence type="ECO:0000313" key="4">
    <source>
        <dbReference type="Proteomes" id="UP000290288"/>
    </source>
</evidence>
<keyword evidence="1" id="KW-0694">RNA-binding</keyword>
<dbReference type="Proteomes" id="UP000290288">
    <property type="component" value="Unassembled WGS sequence"/>
</dbReference>
<proteinExistence type="inferred from homology"/>
<sequence>MDIKIFSIPRDQNEWSVIRALAQRIHEDESSERKVNFKVELNPDQVAGVGHNGSGTLTLPSKPLGWQFLSEVRNNPVKIPVGSAWKLRFQKSNKAPPKYLIETLEKTLFVSPDVEEKHAEIVADLEHPVRLESVQLGLYYRPTSSSGRAFSIEWPAREDQESYTATSRLKFEYDRKLIRITLGDMMTDLQGRTIAINIASINRIGVGHDFAKPYACFDTSTPPVFERISLYRGDDQYRLMEASLDPAHKVVAPYATQTRIVLFDARQPGRDIMREFIDLCHRAGISPSRIIRCNVLATRAQRFCSENKIPQLRGMLGTLPWYAAFQMEALLHNGLLHPGSIKHLLPHVQRLCEEHQRDGSIFVEKVFQDVRSTFTLPSNTHPSDNSIIRCGHVTFTPTRMVLEGPYPTQSNRIIRKYSKHLDHFIRVDFRDEDRLQYRWDRSVDPTAFLKSRVGGILKDGFFLGGRHFEFLGYSNSGLKEHEVWFMFPIDRFCTTTGEIVRVDGQYIRNEIGDFHGTLLMKQPSKYAARIAQAFTSTESSTSIDRHEWEEVEDLGQKPYLFTDGAGTISKDLGDRIWKELCKDGRRSNSIQPSVYQIRFLGYKGVVSVDREMDNVNEQRDPGEPHIHMKLRPSMRKFENSSMGKADIEIAQAFCAPNVCYLNSVAINDVLRDIRHKARIPIPGNYLLVGIADEGVAWQKAGRKDVVTLSAEQIYVVYKANPVVHPGDVQRVYAIGKPPDEGLCAFRGLVNVVVLPSVGGGDVDGDQFSIITDSSLLPDCREEPAEYTPVDPYTLPDDRESTVKDICDFIVQYIRSDVLGLLCDRQLVMADQLKDGLKNAKCRELAELCSQAVDYQKHGKPVDMNEIQMCSKTPIRRKPDWHATALVSDKQNTDYYMSTRALGHLCRNKFLQLPDITEADKELSPSALKPLADPISRRLMPHVKAHLGGYANPTNPTGEISDLESIFRHYVQELDYICLTHSLSNNSGDKLMEAEVVAGVILEESLLKSLRKARVYRMRTHSEALVKDVQIGLRGKVLETDEDKLEGLKRAWRAWEFSQRLNNKHGSNSFGIIALGVVFDCLEKLGTVL</sequence>
<dbReference type="GO" id="GO:0003723">
    <property type="term" value="F:RNA binding"/>
    <property type="evidence" value="ECO:0007669"/>
    <property type="project" value="UniProtKB-KW"/>
</dbReference>
<reference evidence="3 4" key="1">
    <citation type="submission" date="2019-01" db="EMBL/GenBank/DDBJ databases">
        <title>Draft genome sequence of Psathyrella aberdarensis IHI B618.</title>
        <authorList>
            <person name="Buettner E."/>
            <person name="Kellner H."/>
        </authorList>
    </citation>
    <scope>NUCLEOTIDE SEQUENCE [LARGE SCALE GENOMIC DNA]</scope>
    <source>
        <strain evidence="3 4">IHI B618</strain>
    </source>
</reference>
<dbReference type="PANTHER" id="PTHR23079">
    <property type="entry name" value="RNA-DEPENDENT RNA POLYMERASE"/>
    <property type="match status" value="1"/>
</dbReference>
<dbReference type="InterPro" id="IPR057596">
    <property type="entry name" value="RDRP_core"/>
</dbReference>
<dbReference type="AlphaFoldDB" id="A0A4Q2DPX7"/>
<comment type="caution">
    <text evidence="3">The sequence shown here is derived from an EMBL/GenBank/DDBJ whole genome shotgun (WGS) entry which is preliminary data.</text>
</comment>
<keyword evidence="1" id="KW-0808">Transferase</keyword>
<gene>
    <name evidence="3" type="ORF">EST38_g4325</name>
</gene>
<evidence type="ECO:0000259" key="2">
    <source>
        <dbReference type="Pfam" id="PF05183"/>
    </source>
</evidence>
<feature type="domain" description="RDRP core" evidence="2">
    <location>
        <begin position="395"/>
        <end position="666"/>
    </location>
</feature>
<dbReference type="STRING" id="2316362.A0A4Q2DPX7"/>
<keyword evidence="1" id="KW-0696">RNA-directed RNA polymerase</keyword>
<accession>A0A4Q2DPX7</accession>
<evidence type="ECO:0000313" key="3">
    <source>
        <dbReference type="EMBL" id="RXW21516.1"/>
    </source>
</evidence>
<organism evidence="3 4">
    <name type="scientific">Candolleomyces aberdarensis</name>
    <dbReference type="NCBI Taxonomy" id="2316362"/>
    <lineage>
        <taxon>Eukaryota</taxon>
        <taxon>Fungi</taxon>
        <taxon>Dikarya</taxon>
        <taxon>Basidiomycota</taxon>
        <taxon>Agaricomycotina</taxon>
        <taxon>Agaricomycetes</taxon>
        <taxon>Agaricomycetidae</taxon>
        <taxon>Agaricales</taxon>
        <taxon>Agaricineae</taxon>
        <taxon>Psathyrellaceae</taxon>
        <taxon>Candolleomyces</taxon>
    </lineage>
</organism>
<dbReference type="GO" id="GO:0031380">
    <property type="term" value="C:nuclear RNA-directed RNA polymerase complex"/>
    <property type="evidence" value="ECO:0007669"/>
    <property type="project" value="TreeGrafter"/>
</dbReference>